<evidence type="ECO:0000313" key="1">
    <source>
        <dbReference type="EMBL" id="KAL2823611.1"/>
    </source>
</evidence>
<name>A0ABR4I785_9EURO</name>
<gene>
    <name evidence="1" type="ORF">BDW59DRAFT_180619</name>
</gene>
<dbReference type="SUPFAM" id="SSF52096">
    <property type="entry name" value="ClpP/crotonase"/>
    <property type="match status" value="1"/>
</dbReference>
<dbReference type="EMBL" id="JBFXLS010000051">
    <property type="protein sequence ID" value="KAL2823611.1"/>
    <property type="molecule type" value="Genomic_DNA"/>
</dbReference>
<dbReference type="PANTHER" id="PTHR11941">
    <property type="entry name" value="ENOYL-COA HYDRATASE-RELATED"/>
    <property type="match status" value="1"/>
</dbReference>
<comment type="caution">
    <text evidence="1">The sequence shown here is derived from an EMBL/GenBank/DDBJ whole genome shotgun (WGS) entry which is preliminary data.</text>
</comment>
<sequence>MAIPLATQPPFSATFLLSLPAPHVLLVTINREKTRNSIPLQGHLEGDAIFTWFDHEPSLRVAVITGAGNKAFCAGQDLIEQDSKAGDNDSSRPRSIPANGFAGLSRRLGRKPVIVAVNGFALGGGFEICLNSDIVIAAPDARFGLPEVNVGLYAGAGGLSRLVRCAGLQVASEVALTGRQITAQEAFKWGFLNRISKAQATVVSEAIDVASLVASKSPDAIIVSRAGVRQALETASSERATQITEQQYLHALTTGENFRIGLKAFAEKKVPQWVPSRL</sequence>
<dbReference type="InterPro" id="IPR001753">
    <property type="entry name" value="Enoyl-CoA_hydra/iso"/>
</dbReference>
<protein>
    <submittedName>
        <fullName evidence="1">ClpP/crotonase-like domain-containing protein</fullName>
    </submittedName>
</protein>
<accession>A0ABR4I785</accession>
<organism evidence="1 2">
    <name type="scientific">Aspergillus cavernicola</name>
    <dbReference type="NCBI Taxonomy" id="176166"/>
    <lineage>
        <taxon>Eukaryota</taxon>
        <taxon>Fungi</taxon>
        <taxon>Dikarya</taxon>
        <taxon>Ascomycota</taxon>
        <taxon>Pezizomycotina</taxon>
        <taxon>Eurotiomycetes</taxon>
        <taxon>Eurotiomycetidae</taxon>
        <taxon>Eurotiales</taxon>
        <taxon>Aspergillaceae</taxon>
        <taxon>Aspergillus</taxon>
        <taxon>Aspergillus subgen. Nidulantes</taxon>
    </lineage>
</organism>
<dbReference type="CDD" id="cd06558">
    <property type="entry name" value="crotonase-like"/>
    <property type="match status" value="1"/>
</dbReference>
<dbReference type="Proteomes" id="UP001610335">
    <property type="component" value="Unassembled WGS sequence"/>
</dbReference>
<dbReference type="Pfam" id="PF00378">
    <property type="entry name" value="ECH_1"/>
    <property type="match status" value="1"/>
</dbReference>
<proteinExistence type="predicted"/>
<dbReference type="Gene3D" id="3.90.226.10">
    <property type="entry name" value="2-enoyl-CoA Hydratase, Chain A, domain 1"/>
    <property type="match status" value="1"/>
</dbReference>
<reference evidence="1 2" key="1">
    <citation type="submission" date="2024-07" db="EMBL/GenBank/DDBJ databases">
        <title>Section-level genome sequencing and comparative genomics of Aspergillus sections Usti and Cavernicolus.</title>
        <authorList>
            <consortium name="Lawrence Berkeley National Laboratory"/>
            <person name="Nybo J.L."/>
            <person name="Vesth T.C."/>
            <person name="Theobald S."/>
            <person name="Frisvad J.C."/>
            <person name="Larsen T.O."/>
            <person name="Kjaerboelling I."/>
            <person name="Rothschild-Mancinelli K."/>
            <person name="Lyhne E.K."/>
            <person name="Kogle M.E."/>
            <person name="Barry K."/>
            <person name="Clum A."/>
            <person name="Na H."/>
            <person name="Ledsgaard L."/>
            <person name="Lin J."/>
            <person name="Lipzen A."/>
            <person name="Kuo A."/>
            <person name="Riley R."/>
            <person name="Mondo S."/>
            <person name="LaButti K."/>
            <person name="Haridas S."/>
            <person name="Pangalinan J."/>
            <person name="Salamov A.A."/>
            <person name="Simmons B.A."/>
            <person name="Magnuson J.K."/>
            <person name="Chen J."/>
            <person name="Drula E."/>
            <person name="Henrissat B."/>
            <person name="Wiebenga A."/>
            <person name="Lubbers R.J."/>
            <person name="Gomes A.C."/>
            <person name="Makela M.R."/>
            <person name="Stajich J."/>
            <person name="Grigoriev I.V."/>
            <person name="Mortensen U.H."/>
            <person name="De vries R.P."/>
            <person name="Baker S.E."/>
            <person name="Andersen M.R."/>
        </authorList>
    </citation>
    <scope>NUCLEOTIDE SEQUENCE [LARGE SCALE GENOMIC DNA]</scope>
    <source>
        <strain evidence="1 2">CBS 600.67</strain>
    </source>
</reference>
<dbReference type="InterPro" id="IPR029045">
    <property type="entry name" value="ClpP/crotonase-like_dom_sf"/>
</dbReference>
<dbReference type="PANTHER" id="PTHR11941:SF68">
    <property type="entry name" value="CARNITINYL-COA DEHYDRATASE"/>
    <property type="match status" value="1"/>
</dbReference>
<evidence type="ECO:0000313" key="2">
    <source>
        <dbReference type="Proteomes" id="UP001610335"/>
    </source>
</evidence>
<keyword evidence="2" id="KW-1185">Reference proteome</keyword>
<feature type="non-terminal residue" evidence="1">
    <location>
        <position position="1"/>
    </location>
</feature>